<evidence type="ECO:0000256" key="1">
    <source>
        <dbReference type="ARBA" id="ARBA00010457"/>
    </source>
</evidence>
<keyword evidence="3 6" id="KW-0560">Oxidoreductase</keyword>
<reference evidence="6 7" key="1">
    <citation type="journal article" date="2013" name="Environ. Microbiol.">
        <title>Chloride and organic osmolytes: a hybrid strategy to cope with elevated salinities by the moderately halophilic, chloride-dependent bacterium Halobacillus halophilus.</title>
        <authorList>
            <person name="Saum S.H."/>
            <person name="Pfeiffer F."/>
            <person name="Palm P."/>
            <person name="Rampp M."/>
            <person name="Schuster S.C."/>
            <person name="Muller V."/>
            <person name="Oesterhelt D."/>
        </authorList>
    </citation>
    <scope>NUCLEOTIDE SEQUENCE [LARGE SCALE GENOMIC DNA]</scope>
    <source>
        <strain evidence="7">ATCC 35676 / DSM 2266 / JCM 20832 / KCTC 3685 / LMG 17431 / NBRC 102448 / NCIMB 2269</strain>
    </source>
</reference>
<evidence type="ECO:0000256" key="2">
    <source>
        <dbReference type="ARBA" id="ARBA00024900"/>
    </source>
</evidence>
<evidence type="ECO:0000259" key="5">
    <source>
        <dbReference type="Pfam" id="PF00080"/>
    </source>
</evidence>
<dbReference type="HOGENOM" id="CLU_056632_8_1_9"/>
<dbReference type="KEGG" id="hhd:HBHAL_3890"/>
<keyword evidence="3" id="KW-0862">Zinc</keyword>
<sequence>MYKWLWSVLAILIMLVGCSGEERSPLEISIYNSENDKIGTATFTERPEGVEVALKVEGVEPGMHAVHIHEFPECEPPDFKSAGNHFNPMAKEHGLMNTNGAHTGDMANIEADGSGMIDVKLTLSEAKLKEAQQSLLRKEGTSIVLSSGVDDGMSQPSGNSGERIACGEITLKADEDNTTDPTEPDTKQEES</sequence>
<dbReference type="STRING" id="866895.HBHAL_3890"/>
<dbReference type="Pfam" id="PF00080">
    <property type="entry name" value="Sod_Cu"/>
    <property type="match status" value="1"/>
</dbReference>
<comment type="catalytic activity">
    <reaction evidence="3">
        <text>2 superoxide + 2 H(+) = H2O2 + O2</text>
        <dbReference type="Rhea" id="RHEA:20696"/>
        <dbReference type="ChEBI" id="CHEBI:15378"/>
        <dbReference type="ChEBI" id="CHEBI:15379"/>
        <dbReference type="ChEBI" id="CHEBI:16240"/>
        <dbReference type="ChEBI" id="CHEBI:18421"/>
        <dbReference type="EC" id="1.15.1.1"/>
    </reaction>
</comment>
<evidence type="ECO:0000313" key="7">
    <source>
        <dbReference type="Proteomes" id="UP000007397"/>
    </source>
</evidence>
<dbReference type="EC" id="1.15.1.1" evidence="3"/>
<comment type="function">
    <text evidence="2">Destroys radicals which are normally produced within the cells and which are toxic to biological systems. May play a role in favoring mycobacterial survival in phagocytes.</text>
</comment>
<dbReference type="InterPro" id="IPR018152">
    <property type="entry name" value="SOD_Cu/Zn_BS"/>
</dbReference>
<keyword evidence="7" id="KW-1185">Reference proteome</keyword>
<keyword evidence="3" id="KW-0186">Copper</keyword>
<dbReference type="AlphaFoldDB" id="I0JQ12"/>
<evidence type="ECO:0000313" key="6">
    <source>
        <dbReference type="EMBL" id="CCG46232.1"/>
    </source>
</evidence>
<comment type="cofactor">
    <cofactor evidence="3">
        <name>Cu cation</name>
        <dbReference type="ChEBI" id="CHEBI:23378"/>
    </cofactor>
    <text evidence="3">Binds 1 copper ion per subunit.</text>
</comment>
<organism evidence="6 7">
    <name type="scientific">Halobacillus halophilus (strain ATCC 35676 / DSM 2266 / JCM 20832 / KCTC 3685 / LMG 17431 / NBRC 102448 / NCIMB 2269)</name>
    <name type="common">Sporosarcina halophila</name>
    <dbReference type="NCBI Taxonomy" id="866895"/>
    <lineage>
        <taxon>Bacteria</taxon>
        <taxon>Bacillati</taxon>
        <taxon>Bacillota</taxon>
        <taxon>Bacilli</taxon>
        <taxon>Bacillales</taxon>
        <taxon>Bacillaceae</taxon>
        <taxon>Halobacillus</taxon>
    </lineage>
</organism>
<dbReference type="eggNOG" id="COG2032">
    <property type="taxonomic scope" value="Bacteria"/>
</dbReference>
<feature type="domain" description="Superoxide dismutase copper/zinc binding" evidence="5">
    <location>
        <begin position="39"/>
        <end position="169"/>
    </location>
</feature>
<dbReference type="GO" id="GO:0005507">
    <property type="term" value="F:copper ion binding"/>
    <property type="evidence" value="ECO:0007669"/>
    <property type="project" value="InterPro"/>
</dbReference>
<dbReference type="SUPFAM" id="SSF49329">
    <property type="entry name" value="Cu,Zn superoxide dismutase-like"/>
    <property type="match status" value="1"/>
</dbReference>
<gene>
    <name evidence="6" type="primary">sodC3</name>
    <name evidence="6" type="ordered locus">HBHAL_3890</name>
</gene>
<protein>
    <recommendedName>
        <fullName evidence="3">Superoxide dismutase [Cu-Zn]</fullName>
        <ecNumber evidence="3">1.15.1.1</ecNumber>
    </recommendedName>
</protein>
<dbReference type="RefSeq" id="WP_014644121.1">
    <property type="nucleotide sequence ID" value="NC_017668.1"/>
</dbReference>
<accession>I0JQ12</accession>
<dbReference type="InterPro" id="IPR036423">
    <property type="entry name" value="SOD-like_Cu/Zn_dom_sf"/>
</dbReference>
<dbReference type="Proteomes" id="UP000007397">
    <property type="component" value="Chromosome"/>
</dbReference>
<evidence type="ECO:0000256" key="4">
    <source>
        <dbReference type="SAM" id="MobiDB-lite"/>
    </source>
</evidence>
<comment type="cofactor">
    <cofactor evidence="3">
        <name>Zn(2+)</name>
        <dbReference type="ChEBI" id="CHEBI:29105"/>
    </cofactor>
    <text evidence="3">Binds 1 zinc ion per subunit.</text>
</comment>
<dbReference type="InterPro" id="IPR001424">
    <property type="entry name" value="SOD_Cu_Zn_dom"/>
</dbReference>
<feature type="region of interest" description="Disordered" evidence="4">
    <location>
        <begin position="147"/>
        <end position="191"/>
    </location>
</feature>
<proteinExistence type="inferred from homology"/>
<dbReference type="PANTHER" id="PTHR10003">
    <property type="entry name" value="SUPEROXIDE DISMUTASE CU-ZN -RELATED"/>
    <property type="match status" value="1"/>
</dbReference>
<dbReference type="PATRIC" id="fig|866895.3.peg.2916"/>
<dbReference type="PROSITE" id="PS51257">
    <property type="entry name" value="PROKAR_LIPOPROTEIN"/>
    <property type="match status" value="1"/>
</dbReference>
<name>I0JQ12_HALH3</name>
<keyword evidence="3" id="KW-0479">Metal-binding</keyword>
<comment type="similarity">
    <text evidence="1 3">Belongs to the Cu-Zn superoxide dismutase family.</text>
</comment>
<dbReference type="PROSITE" id="PS00332">
    <property type="entry name" value="SOD_CU_ZN_2"/>
    <property type="match status" value="1"/>
</dbReference>
<dbReference type="GO" id="GO:0004784">
    <property type="term" value="F:superoxide dismutase activity"/>
    <property type="evidence" value="ECO:0007669"/>
    <property type="project" value="UniProtKB-EC"/>
</dbReference>
<dbReference type="CDD" id="cd00305">
    <property type="entry name" value="Cu-Zn_Superoxide_Dismutase"/>
    <property type="match status" value="1"/>
</dbReference>
<dbReference type="EMBL" id="HE717023">
    <property type="protein sequence ID" value="CCG46232.1"/>
    <property type="molecule type" value="Genomic_DNA"/>
</dbReference>
<dbReference type="InterPro" id="IPR024134">
    <property type="entry name" value="SOD_Cu/Zn_/chaperone"/>
</dbReference>
<evidence type="ECO:0000256" key="3">
    <source>
        <dbReference type="RuleBase" id="RU000393"/>
    </source>
</evidence>
<dbReference type="Gene3D" id="2.60.40.200">
    <property type="entry name" value="Superoxide dismutase, copper/zinc binding domain"/>
    <property type="match status" value="1"/>
</dbReference>